<sequence>MVPSNRQDPPEGLNKAGAYAPHTSEQWLRLCDDFANLDGQCALLCELLTHLSRRDTPLEPAGQHGIDMLVSQLREGSRAFKQQLYKMRAD</sequence>
<evidence type="ECO:0000313" key="1">
    <source>
        <dbReference type="EMBL" id="OZY87392.1"/>
    </source>
</evidence>
<dbReference type="Proteomes" id="UP000216101">
    <property type="component" value="Unassembled WGS sequence"/>
</dbReference>
<protein>
    <submittedName>
        <fullName evidence="1">Uncharacterized protein</fullName>
    </submittedName>
</protein>
<dbReference type="RefSeq" id="WP_094984809.1">
    <property type="nucleotide sequence ID" value="NZ_NHNI01000001.1"/>
</dbReference>
<gene>
    <name evidence="1" type="ORF">CBP51_10545</name>
</gene>
<organism evidence="1 2">
    <name type="scientific">Cellvibrio mixtus</name>
    <dbReference type="NCBI Taxonomy" id="39650"/>
    <lineage>
        <taxon>Bacteria</taxon>
        <taxon>Pseudomonadati</taxon>
        <taxon>Pseudomonadota</taxon>
        <taxon>Gammaproteobacteria</taxon>
        <taxon>Cellvibrionales</taxon>
        <taxon>Cellvibrionaceae</taxon>
        <taxon>Cellvibrio</taxon>
    </lineage>
</organism>
<accession>A0A266QBZ9</accession>
<proteinExistence type="predicted"/>
<dbReference type="AlphaFoldDB" id="A0A266QBZ9"/>
<reference evidence="2" key="1">
    <citation type="submission" date="2017-05" db="EMBL/GenBank/DDBJ databases">
        <authorList>
            <person name="Barney B.M."/>
        </authorList>
    </citation>
    <scope>NUCLEOTIDE SEQUENCE [LARGE SCALE GENOMIC DNA]</scope>
    <source>
        <strain evidence="2">PSBB022</strain>
    </source>
</reference>
<evidence type="ECO:0000313" key="2">
    <source>
        <dbReference type="Proteomes" id="UP000216101"/>
    </source>
</evidence>
<keyword evidence="2" id="KW-1185">Reference proteome</keyword>
<name>A0A266QBZ9_9GAMM</name>
<comment type="caution">
    <text evidence="1">The sequence shown here is derived from an EMBL/GenBank/DDBJ whole genome shotgun (WGS) entry which is preliminary data.</text>
</comment>
<dbReference type="EMBL" id="NHNI01000001">
    <property type="protein sequence ID" value="OZY87392.1"/>
    <property type="molecule type" value="Genomic_DNA"/>
</dbReference>